<gene>
    <name evidence="1" type="ORF">HLV38_06500</name>
</gene>
<dbReference type="SUPFAM" id="SSF53146">
    <property type="entry name" value="Nitrogenase accessory factor-like"/>
    <property type="match status" value="1"/>
</dbReference>
<name>A0A6M8J2G9_9ACTN</name>
<dbReference type="AlphaFoldDB" id="A0A6M8J2G9"/>
<accession>A0A6M8J2G9</accession>
<evidence type="ECO:0008006" key="3">
    <source>
        <dbReference type="Google" id="ProtNLM"/>
    </source>
</evidence>
<dbReference type="EMBL" id="CP053716">
    <property type="protein sequence ID" value="QKF07797.1"/>
    <property type="molecule type" value="Genomic_DNA"/>
</dbReference>
<evidence type="ECO:0000313" key="1">
    <source>
        <dbReference type="EMBL" id="QKF07797.1"/>
    </source>
</evidence>
<sequence length="107" mass="11600">MVVAVACNGHNVPTHFNHATSLTFYHIDRGIVLGSRSMPLSDAPASRQSRILGELGAYALICCGTDAHTHRALDEQGVEVFFCTDPSPLEAVRTFLRETFLGTAELV</sequence>
<dbReference type="Proteomes" id="UP000503297">
    <property type="component" value="Chromosome"/>
</dbReference>
<dbReference type="RefSeq" id="WP_172166321.1">
    <property type="nucleotide sequence ID" value="NZ_CP053716.1"/>
</dbReference>
<keyword evidence="2" id="KW-1185">Reference proteome</keyword>
<organism evidence="1 2">
    <name type="scientific">Berryella wangjianweii</name>
    <dbReference type="NCBI Taxonomy" id="2734634"/>
    <lineage>
        <taxon>Bacteria</taxon>
        <taxon>Bacillati</taxon>
        <taxon>Actinomycetota</taxon>
        <taxon>Coriobacteriia</taxon>
        <taxon>Eggerthellales</taxon>
        <taxon>Eggerthellaceae</taxon>
        <taxon>Berryella</taxon>
    </lineage>
</organism>
<dbReference type="InterPro" id="IPR036105">
    <property type="entry name" value="DiNase_FeMo-co_biosyn_sf"/>
</dbReference>
<proteinExistence type="predicted"/>
<reference evidence="2" key="1">
    <citation type="submission" date="2020-05" db="EMBL/GenBank/DDBJ databases">
        <title>Novel species in genus Nocardioides.</title>
        <authorList>
            <person name="Zhang G."/>
        </authorList>
    </citation>
    <scope>NUCLEOTIDE SEQUENCE [LARGE SCALE GENOMIC DNA]</scope>
    <source>
        <strain evidence="2">zg-1050</strain>
    </source>
</reference>
<dbReference type="KEGG" id="bwa:HLV38_06500"/>
<protein>
    <recommendedName>
        <fullName evidence="3">Dinitrogenase iron-molybdenum cofactor biosynthesis domain-containing protein</fullName>
    </recommendedName>
</protein>
<evidence type="ECO:0000313" key="2">
    <source>
        <dbReference type="Proteomes" id="UP000503297"/>
    </source>
</evidence>
<dbReference type="Gene3D" id="3.30.420.130">
    <property type="entry name" value="Dinitrogenase iron-molybdenum cofactor biosynthesis domain"/>
    <property type="match status" value="1"/>
</dbReference>